<name>A0A399T9S4_9MICO</name>
<reference evidence="2 3" key="1">
    <citation type="submission" date="2018-08" db="EMBL/GenBank/DDBJ databases">
        <title>Genome Sequence of Clavibacter michiganensis Subspecies type strains, and the Atypical Peach-Colored Strains Isolated from Tomato.</title>
        <authorList>
            <person name="Osdaghi E."/>
            <person name="Portier P."/>
            <person name="Briand M."/>
            <person name="Jacques M.-A."/>
        </authorList>
    </citation>
    <scope>NUCLEOTIDE SEQUENCE [LARGE SCALE GENOMIC DNA]</scope>
    <source>
        <strain evidence="2 3">CFBP 8615</strain>
    </source>
</reference>
<dbReference type="AlphaFoldDB" id="A0A399T9S4"/>
<dbReference type="RefSeq" id="WP_119382176.1">
    <property type="nucleotide sequence ID" value="NZ_QWGT01000157.1"/>
</dbReference>
<feature type="transmembrane region" description="Helical" evidence="1">
    <location>
        <begin position="12"/>
        <end position="32"/>
    </location>
</feature>
<keyword evidence="3" id="KW-1185">Reference proteome</keyword>
<gene>
    <name evidence="2" type="ORF">DZG00_10670</name>
</gene>
<sequence length="81" mass="8365">MAIARRDPSLILGAALAVVGTAITVLFFLQPWRSCPEDDTAAGCGMLAGDAAVMAAAVVMTLLGVTLVLAGALRRWRRGVP</sequence>
<keyword evidence="1" id="KW-0472">Membrane</keyword>
<comment type="caution">
    <text evidence="2">The sequence shown here is derived from an EMBL/GenBank/DDBJ whole genome shotgun (WGS) entry which is preliminary data.</text>
</comment>
<dbReference type="OrthoDB" id="5083709at2"/>
<keyword evidence="1" id="KW-0812">Transmembrane</keyword>
<dbReference type="Proteomes" id="UP000266484">
    <property type="component" value="Unassembled WGS sequence"/>
</dbReference>
<feature type="transmembrane region" description="Helical" evidence="1">
    <location>
        <begin position="52"/>
        <end position="73"/>
    </location>
</feature>
<dbReference type="EMBL" id="QWGT01000157">
    <property type="protein sequence ID" value="RIJ50967.1"/>
    <property type="molecule type" value="Genomic_DNA"/>
</dbReference>
<accession>A0A399T9S4</accession>
<organism evidence="2 3">
    <name type="scientific">Clavibacter lycopersici</name>
    <dbReference type="NCBI Taxonomy" id="2301718"/>
    <lineage>
        <taxon>Bacteria</taxon>
        <taxon>Bacillati</taxon>
        <taxon>Actinomycetota</taxon>
        <taxon>Actinomycetes</taxon>
        <taxon>Micrococcales</taxon>
        <taxon>Microbacteriaceae</taxon>
        <taxon>Clavibacter</taxon>
    </lineage>
</organism>
<evidence type="ECO:0000313" key="3">
    <source>
        <dbReference type="Proteomes" id="UP000266484"/>
    </source>
</evidence>
<protein>
    <submittedName>
        <fullName evidence="2">Uncharacterized protein</fullName>
    </submittedName>
</protein>
<evidence type="ECO:0000313" key="2">
    <source>
        <dbReference type="EMBL" id="RIJ50967.1"/>
    </source>
</evidence>
<proteinExistence type="predicted"/>
<keyword evidence="1" id="KW-1133">Transmembrane helix</keyword>
<evidence type="ECO:0000256" key="1">
    <source>
        <dbReference type="SAM" id="Phobius"/>
    </source>
</evidence>